<dbReference type="SUPFAM" id="SSF51735">
    <property type="entry name" value="NAD(P)-binding Rossmann-fold domains"/>
    <property type="match status" value="1"/>
</dbReference>
<dbReference type="Pfam" id="PF01370">
    <property type="entry name" value="Epimerase"/>
    <property type="match status" value="1"/>
</dbReference>
<dbReference type="RefSeq" id="WP_282335760.1">
    <property type="nucleotide sequence ID" value="NZ_JASBRG010000007.1"/>
</dbReference>
<dbReference type="Gene3D" id="3.40.50.720">
    <property type="entry name" value="NAD(P)-binding Rossmann-like Domain"/>
    <property type="match status" value="1"/>
</dbReference>
<dbReference type="InterPro" id="IPR036291">
    <property type="entry name" value="NAD(P)-bd_dom_sf"/>
</dbReference>
<dbReference type="InterPro" id="IPR001509">
    <property type="entry name" value="Epimerase_deHydtase"/>
</dbReference>
<comment type="similarity">
    <text evidence="1">Belongs to the NAD(P)-dependent epimerase/dehydratase family.</text>
</comment>
<name>A0ABT6RGG5_9BACT</name>
<organism evidence="3 4">
    <name type="scientific">Pinibacter soli</name>
    <dbReference type="NCBI Taxonomy" id="3044211"/>
    <lineage>
        <taxon>Bacteria</taxon>
        <taxon>Pseudomonadati</taxon>
        <taxon>Bacteroidota</taxon>
        <taxon>Chitinophagia</taxon>
        <taxon>Chitinophagales</taxon>
        <taxon>Chitinophagaceae</taxon>
        <taxon>Pinibacter</taxon>
    </lineage>
</organism>
<evidence type="ECO:0000256" key="1">
    <source>
        <dbReference type="ARBA" id="ARBA00007637"/>
    </source>
</evidence>
<gene>
    <name evidence="3" type="ORF">QJ048_17800</name>
</gene>
<reference evidence="3 4" key="1">
    <citation type="submission" date="2023-05" db="EMBL/GenBank/DDBJ databases">
        <title>Genome sequence of Pinibacter sp. MAH-24.</title>
        <authorList>
            <person name="Huq M.A."/>
        </authorList>
    </citation>
    <scope>NUCLEOTIDE SEQUENCE [LARGE SCALE GENOMIC DNA]</scope>
    <source>
        <strain evidence="3 4">MAH-24</strain>
    </source>
</reference>
<sequence>MKKVLVTGATGFIGNYVVNELLKNECMVIASSSNINKAKEFTWFSQVIYKAFDFTLFDDTINYFDFFGKPDVIIHLAWEGLPFYKEAYHYEVNLPRHFQFISNLVRNGATDISITGTCFEYGMQEGKLSEDMPTHPDNFYAKAKDELRKQVEALQNSFSFSFKWLRLFYMYGKGQNPKSLLSQLDKALDAGEKVFNMSGGEQVRDYLPVTKVAGYIVKVALQKEVTGVINCCSGVPITVKELVQNYLKEKNKDIKLNLGFYPYPDYEPMAFWGDDTKISQVENKTR</sequence>
<evidence type="ECO:0000259" key="2">
    <source>
        <dbReference type="Pfam" id="PF01370"/>
    </source>
</evidence>
<accession>A0ABT6RGG5</accession>
<dbReference type="Proteomes" id="UP001226434">
    <property type="component" value="Unassembled WGS sequence"/>
</dbReference>
<comment type="caution">
    <text evidence="3">The sequence shown here is derived from an EMBL/GenBank/DDBJ whole genome shotgun (WGS) entry which is preliminary data.</text>
</comment>
<dbReference type="PANTHER" id="PTHR43000">
    <property type="entry name" value="DTDP-D-GLUCOSE 4,6-DEHYDRATASE-RELATED"/>
    <property type="match status" value="1"/>
</dbReference>
<proteinExistence type="inferred from homology"/>
<keyword evidence="4" id="KW-1185">Reference proteome</keyword>
<protein>
    <submittedName>
        <fullName evidence="3">NAD(P)-dependent oxidoreductase</fullName>
    </submittedName>
</protein>
<evidence type="ECO:0000313" key="4">
    <source>
        <dbReference type="Proteomes" id="UP001226434"/>
    </source>
</evidence>
<dbReference type="EMBL" id="JASBRG010000007">
    <property type="protein sequence ID" value="MDI3321655.1"/>
    <property type="molecule type" value="Genomic_DNA"/>
</dbReference>
<feature type="domain" description="NAD-dependent epimerase/dehydratase" evidence="2">
    <location>
        <begin position="4"/>
        <end position="231"/>
    </location>
</feature>
<evidence type="ECO:0000313" key="3">
    <source>
        <dbReference type="EMBL" id="MDI3321655.1"/>
    </source>
</evidence>